<gene>
    <name evidence="9" type="primary">bglX_2</name>
    <name evidence="9" type="ORF">NCTC9128_06186</name>
</gene>
<comment type="catalytic activity">
    <reaction evidence="1">
        <text>Hydrolysis of terminal, non-reducing beta-D-glucosyl residues with release of beta-D-glucose.</text>
        <dbReference type="EC" id="3.2.1.21"/>
    </reaction>
</comment>
<evidence type="ECO:0000259" key="8">
    <source>
        <dbReference type="Pfam" id="PF00933"/>
    </source>
</evidence>
<dbReference type="EC" id="3.2.1.21" evidence="3"/>
<feature type="compositionally biased region" description="Basic and acidic residues" evidence="7">
    <location>
        <begin position="257"/>
        <end position="270"/>
    </location>
</feature>
<evidence type="ECO:0000256" key="5">
    <source>
        <dbReference type="ARBA" id="ARBA00022801"/>
    </source>
</evidence>
<evidence type="ECO:0000313" key="9">
    <source>
        <dbReference type="EMBL" id="SQC40193.1"/>
    </source>
</evidence>
<evidence type="ECO:0000256" key="7">
    <source>
        <dbReference type="SAM" id="MobiDB-lite"/>
    </source>
</evidence>
<keyword evidence="5 9" id="KW-0378">Hydrolase</keyword>
<keyword evidence="6 9" id="KW-0326">Glycosidase</keyword>
<dbReference type="InterPro" id="IPR017853">
    <property type="entry name" value="GH"/>
</dbReference>
<dbReference type="Pfam" id="PF00933">
    <property type="entry name" value="Glyco_hydro_3"/>
    <property type="match status" value="1"/>
</dbReference>
<name>A0A2X3EUS6_KLEPN</name>
<dbReference type="PANTHER" id="PTHR30620:SF16">
    <property type="entry name" value="LYSOSOMAL BETA GLUCOSIDASE"/>
    <property type="match status" value="1"/>
</dbReference>
<evidence type="ECO:0000256" key="3">
    <source>
        <dbReference type="ARBA" id="ARBA00012744"/>
    </source>
</evidence>
<evidence type="ECO:0000256" key="4">
    <source>
        <dbReference type="ARBA" id="ARBA00022729"/>
    </source>
</evidence>
<dbReference type="AlphaFoldDB" id="A0A2X3EUS6"/>
<dbReference type="Proteomes" id="UP000251088">
    <property type="component" value="Unassembled WGS sequence"/>
</dbReference>
<dbReference type="InterPro" id="IPR036962">
    <property type="entry name" value="Glyco_hydro_3_N_sf"/>
</dbReference>
<dbReference type="InterPro" id="IPR036881">
    <property type="entry name" value="Glyco_hydro_3_C_sf"/>
</dbReference>
<feature type="compositionally biased region" description="Basic and acidic residues" evidence="7">
    <location>
        <begin position="185"/>
        <end position="204"/>
    </location>
</feature>
<evidence type="ECO:0000256" key="6">
    <source>
        <dbReference type="ARBA" id="ARBA00023295"/>
    </source>
</evidence>
<dbReference type="PRINTS" id="PR00133">
    <property type="entry name" value="GLHYDRLASE3"/>
</dbReference>
<dbReference type="PANTHER" id="PTHR30620">
    <property type="entry name" value="PERIPLASMIC BETA-GLUCOSIDASE-RELATED"/>
    <property type="match status" value="1"/>
</dbReference>
<dbReference type="SUPFAM" id="SSF51445">
    <property type="entry name" value="(Trans)glycosidases"/>
    <property type="match status" value="1"/>
</dbReference>
<sequence length="270" mass="29673">MMGQAMVESMQGKSPADRYSVMTSVKHFAAYGAVEGGKEYNTVDMSPQRLFNDYMPPYKAGLDAGSGAVMVALNSLNGTPATSDSWLLKDVLRDQWGFKGITVSDHGAIKELIKHGVASDPEDAVRVALKSGINMSMSDEYYSKYLPGLVKSGKVTMAELDDATRHVLNVKYDMGLFNDPYSHLGPKDSDPQDTNAESRLHRKEAREVARESLVLLKNRLDTLPLKKIRHYRGGGRAGGQQARHDGQLVRGRGGRPVGDRPDRHQRSAGR</sequence>
<feature type="domain" description="Glycoside hydrolase family 3 N-terminal" evidence="8">
    <location>
        <begin position="2"/>
        <end position="170"/>
    </location>
</feature>
<feature type="region of interest" description="Disordered" evidence="7">
    <location>
        <begin position="182"/>
        <end position="204"/>
    </location>
</feature>
<evidence type="ECO:0000256" key="1">
    <source>
        <dbReference type="ARBA" id="ARBA00000448"/>
    </source>
</evidence>
<proteinExistence type="inferred from homology"/>
<dbReference type="Gene3D" id="3.40.50.1700">
    <property type="entry name" value="Glycoside hydrolase family 3 C-terminal domain"/>
    <property type="match status" value="1"/>
</dbReference>
<dbReference type="Gene3D" id="3.20.20.300">
    <property type="entry name" value="Glycoside hydrolase, family 3, N-terminal domain"/>
    <property type="match status" value="1"/>
</dbReference>
<dbReference type="InterPro" id="IPR019800">
    <property type="entry name" value="Glyco_hydro_3_AS"/>
</dbReference>
<evidence type="ECO:0000256" key="2">
    <source>
        <dbReference type="ARBA" id="ARBA00005336"/>
    </source>
</evidence>
<comment type="similarity">
    <text evidence="2">Belongs to the glycosyl hydrolase 3 family.</text>
</comment>
<evidence type="ECO:0000313" key="10">
    <source>
        <dbReference type="Proteomes" id="UP000251088"/>
    </source>
</evidence>
<dbReference type="PROSITE" id="PS00775">
    <property type="entry name" value="GLYCOSYL_HYDROL_F3"/>
    <property type="match status" value="1"/>
</dbReference>
<reference evidence="9 10" key="1">
    <citation type="submission" date="2018-06" db="EMBL/GenBank/DDBJ databases">
        <authorList>
            <consortium name="Pathogen Informatics"/>
            <person name="Doyle S."/>
        </authorList>
    </citation>
    <scope>NUCLEOTIDE SEQUENCE [LARGE SCALE GENOMIC DNA]</scope>
    <source>
        <strain evidence="9 10">NCTC9128</strain>
    </source>
</reference>
<dbReference type="InterPro" id="IPR051915">
    <property type="entry name" value="Cellulose_Degrad_GH3"/>
</dbReference>
<protein>
    <recommendedName>
        <fullName evidence="3">beta-glucosidase</fullName>
        <ecNumber evidence="3">3.2.1.21</ecNumber>
    </recommendedName>
</protein>
<dbReference type="GO" id="GO:0009251">
    <property type="term" value="P:glucan catabolic process"/>
    <property type="evidence" value="ECO:0007669"/>
    <property type="project" value="TreeGrafter"/>
</dbReference>
<dbReference type="InterPro" id="IPR001764">
    <property type="entry name" value="Glyco_hydro_3_N"/>
</dbReference>
<feature type="region of interest" description="Disordered" evidence="7">
    <location>
        <begin position="230"/>
        <end position="270"/>
    </location>
</feature>
<organism evidence="9 10">
    <name type="scientific">Klebsiella pneumoniae</name>
    <dbReference type="NCBI Taxonomy" id="573"/>
    <lineage>
        <taxon>Bacteria</taxon>
        <taxon>Pseudomonadati</taxon>
        <taxon>Pseudomonadota</taxon>
        <taxon>Gammaproteobacteria</taxon>
        <taxon>Enterobacterales</taxon>
        <taxon>Enterobacteriaceae</taxon>
        <taxon>Klebsiella/Raoultella group</taxon>
        <taxon>Klebsiella</taxon>
        <taxon>Klebsiella pneumoniae complex</taxon>
    </lineage>
</organism>
<keyword evidence="4" id="KW-0732">Signal</keyword>
<dbReference type="EMBL" id="UAWN01000015">
    <property type="protein sequence ID" value="SQC40193.1"/>
    <property type="molecule type" value="Genomic_DNA"/>
</dbReference>
<dbReference type="GO" id="GO:0008422">
    <property type="term" value="F:beta-glucosidase activity"/>
    <property type="evidence" value="ECO:0007669"/>
    <property type="project" value="UniProtKB-EC"/>
</dbReference>
<accession>A0A2X3EUS6</accession>